<gene>
    <name evidence="1" type="ORF">IE077_003417</name>
</gene>
<protein>
    <submittedName>
        <fullName evidence="1">Uncharacterized protein</fullName>
    </submittedName>
</protein>
<reference evidence="1 2" key="1">
    <citation type="journal article" date="2020" name="bioRxiv">
        <title>Metabolic contributions of an alphaproteobacterial endosymbiont in the apicomplexan Cardiosporidium cionae.</title>
        <authorList>
            <person name="Hunter E.S."/>
            <person name="Paight C.J."/>
            <person name="Lane C.E."/>
        </authorList>
    </citation>
    <scope>NUCLEOTIDE SEQUENCE [LARGE SCALE GENOMIC DNA]</scope>
    <source>
        <strain evidence="1">ESH_2018</strain>
    </source>
</reference>
<dbReference type="Proteomes" id="UP000823046">
    <property type="component" value="Unassembled WGS sequence"/>
</dbReference>
<comment type="caution">
    <text evidence="1">The sequence shown here is derived from an EMBL/GenBank/DDBJ whole genome shotgun (WGS) entry which is preliminary data.</text>
</comment>
<accession>A0ABQ7J8A2</accession>
<evidence type="ECO:0000313" key="1">
    <source>
        <dbReference type="EMBL" id="KAF8820222.1"/>
    </source>
</evidence>
<dbReference type="EMBL" id="JADAQX010000443">
    <property type="protein sequence ID" value="KAF8820222.1"/>
    <property type="molecule type" value="Genomic_DNA"/>
</dbReference>
<evidence type="ECO:0000313" key="2">
    <source>
        <dbReference type="Proteomes" id="UP000823046"/>
    </source>
</evidence>
<organism evidence="1 2">
    <name type="scientific">Cardiosporidium cionae</name>
    <dbReference type="NCBI Taxonomy" id="476202"/>
    <lineage>
        <taxon>Eukaryota</taxon>
        <taxon>Sar</taxon>
        <taxon>Alveolata</taxon>
        <taxon>Apicomplexa</taxon>
        <taxon>Aconoidasida</taxon>
        <taxon>Nephromycida</taxon>
        <taxon>Cardiosporidium</taxon>
    </lineage>
</organism>
<proteinExistence type="predicted"/>
<sequence length="254" mass="29276">MAAVSSPTHCLFFDISPILKTLLHCPLLDSSFQDISPSFEVYGASLKDLIAWLNPQNPIHGNKRNRGVAARMVVISYVSKCQITSLKESNPSWKVKAQTMEQFYLPTKKNSTRWIHLLHNQYRVDIHQKDLEQPYKILTFPTPINCYTIFRIIKKRLPSRGWIHNSQTWAFQPRRSPSQRPIIGYLPLPIVSIATCKEFLFLTQIKCHFNVLNLDQKFHGIYNQGTNCNDDLQLFSHSKELTQTTVGALLFQTC</sequence>
<keyword evidence="2" id="KW-1185">Reference proteome</keyword>
<name>A0ABQ7J8A2_9APIC</name>